<dbReference type="Gene3D" id="1.10.443.10">
    <property type="entry name" value="Intergrase catalytic core"/>
    <property type="match status" value="1"/>
</dbReference>
<gene>
    <name evidence="6" type="ORF">A9Q75_01480</name>
</gene>
<dbReference type="GO" id="GO:0003677">
    <property type="term" value="F:DNA binding"/>
    <property type="evidence" value="ECO:0007669"/>
    <property type="project" value="UniProtKB-KW"/>
</dbReference>
<dbReference type="InterPro" id="IPR002104">
    <property type="entry name" value="Integrase_catalytic"/>
</dbReference>
<keyword evidence="3" id="KW-0238">DNA-binding</keyword>
<dbReference type="PANTHER" id="PTHR30349:SF41">
    <property type="entry name" value="INTEGRASE_RECOMBINASE PROTEIN MJ0367-RELATED"/>
    <property type="match status" value="1"/>
</dbReference>
<accession>A0A1Y5EPU6</accession>
<dbReference type="InterPro" id="IPR011010">
    <property type="entry name" value="DNA_brk_join_enz"/>
</dbReference>
<dbReference type="GO" id="GO:0015074">
    <property type="term" value="P:DNA integration"/>
    <property type="evidence" value="ECO:0007669"/>
    <property type="project" value="UniProtKB-KW"/>
</dbReference>
<dbReference type="InterPro" id="IPR050090">
    <property type="entry name" value="Tyrosine_recombinase_XerCD"/>
</dbReference>
<feature type="domain" description="Tyr recombinase" evidence="5">
    <location>
        <begin position="306"/>
        <end position="508"/>
    </location>
</feature>
<evidence type="ECO:0000313" key="7">
    <source>
        <dbReference type="Proteomes" id="UP000243053"/>
    </source>
</evidence>
<comment type="caution">
    <text evidence="6">The sequence shown here is derived from an EMBL/GenBank/DDBJ whole genome shotgun (WGS) entry which is preliminary data.</text>
</comment>
<dbReference type="AlphaFoldDB" id="A0A1Y5EPU6"/>
<name>A0A1Y5EPU6_COLPS</name>
<dbReference type="EMBL" id="MAAF01000010">
    <property type="protein sequence ID" value="OUR84742.1"/>
    <property type="molecule type" value="Genomic_DNA"/>
</dbReference>
<evidence type="ECO:0000259" key="5">
    <source>
        <dbReference type="PROSITE" id="PS51898"/>
    </source>
</evidence>
<dbReference type="GO" id="GO:0006310">
    <property type="term" value="P:DNA recombination"/>
    <property type="evidence" value="ECO:0007669"/>
    <property type="project" value="UniProtKB-KW"/>
</dbReference>
<keyword evidence="4" id="KW-0233">DNA recombination</keyword>
<evidence type="ECO:0000256" key="4">
    <source>
        <dbReference type="ARBA" id="ARBA00023172"/>
    </source>
</evidence>
<dbReference type="Pfam" id="PF00589">
    <property type="entry name" value="Phage_integrase"/>
    <property type="match status" value="1"/>
</dbReference>
<evidence type="ECO:0000256" key="1">
    <source>
        <dbReference type="ARBA" id="ARBA00008857"/>
    </source>
</evidence>
<comment type="similarity">
    <text evidence="1">Belongs to the 'phage' integrase family.</text>
</comment>
<sequence length="681" mass="77505">MAKKKKVDLDTVELSLNELKSDSQEAAEYLLSHQQKIYTGKLLKHIGGGLLVKLRAAPNGDFSLTERSKYSDRKWQLPIKSSKNTITFYSDLLGSNDLKRVISYHLLPASHPFGRIRSYESSTTYASAHSYIEKYVLLPNALDGSPKSIKAISTKLLNKALDAARDDSSLRAYSFLHFYICFWIALSEQKLIPTEYRLNIPLIKIDNKERKLDIQAQIEEERIGWSPLSEDELTKLIEHSLFWTDKALPELLKIKKYIVKNDYHQQKHPAIITTNNIPELEALLGKEVDGVAICGYTMPVISQRIKGRQYLTYNYNWRKKYRLAVDKVRDGVLIILALITGLRSRELGKITFDDLILGDDLEWKLNVARFKTSDDPNFFGEKDSIPLPSILGELISEYKDLRSISGLMRNGLMFEQTSNRTLELENHASSRAIQKNFSRIGKELGLDSIHAHRFRKTIAEILIKKSERNIDLIRMLFGHKSYRMTLRYIARNPYMVSSITEAMEVHYAESFMKIVSATQNGSYSGIAAERIASSLSDRPELFKGKLFKLSIQEYLAYLLQAGVPIFIQRTTIGTYCVSTESYAESNQPPCIKNNLNQLTMPDISNCQLECANAVVLEDAKTSLEENVTFYESIIDNAIGELSGKAIEELKRKVKTNKRHLGNLNSKTCIGKERLETSKVQS</sequence>
<reference evidence="7" key="1">
    <citation type="journal article" date="2017" name="Proc. Natl. Acad. Sci. U.S.A.">
        <title>Simulation of Deepwater Horizon oil plume reveals substrate specialization within a complex community of hydrocarbon degraders.</title>
        <authorList>
            <person name="Hu P."/>
            <person name="Dubinsky E.A."/>
            <person name="Probst A.J."/>
            <person name="Wang J."/>
            <person name="Sieber C.M.K."/>
            <person name="Tom L.M."/>
            <person name="Gardinali P."/>
            <person name="Banfield J.F."/>
            <person name="Atlas R.M."/>
            <person name="Andersen G.L."/>
        </authorList>
    </citation>
    <scope>NUCLEOTIDE SEQUENCE [LARGE SCALE GENOMIC DNA]</scope>
</reference>
<organism evidence="6 7">
    <name type="scientific">Colwellia psychrerythraea</name>
    <name type="common">Vibrio psychroerythus</name>
    <dbReference type="NCBI Taxonomy" id="28229"/>
    <lineage>
        <taxon>Bacteria</taxon>
        <taxon>Pseudomonadati</taxon>
        <taxon>Pseudomonadota</taxon>
        <taxon>Gammaproteobacteria</taxon>
        <taxon>Alteromonadales</taxon>
        <taxon>Colwelliaceae</taxon>
        <taxon>Colwellia</taxon>
    </lineage>
</organism>
<dbReference type="SUPFAM" id="SSF56349">
    <property type="entry name" value="DNA breaking-rejoining enzymes"/>
    <property type="match status" value="1"/>
</dbReference>
<dbReference type="InterPro" id="IPR013762">
    <property type="entry name" value="Integrase-like_cat_sf"/>
</dbReference>
<evidence type="ECO:0000256" key="3">
    <source>
        <dbReference type="ARBA" id="ARBA00023125"/>
    </source>
</evidence>
<proteinExistence type="inferred from homology"/>
<keyword evidence="2" id="KW-0229">DNA integration</keyword>
<dbReference type="PROSITE" id="PS51898">
    <property type="entry name" value="TYR_RECOMBINASE"/>
    <property type="match status" value="1"/>
</dbReference>
<dbReference type="PANTHER" id="PTHR30349">
    <property type="entry name" value="PHAGE INTEGRASE-RELATED"/>
    <property type="match status" value="1"/>
</dbReference>
<protein>
    <recommendedName>
        <fullName evidence="5">Tyr recombinase domain-containing protein</fullName>
    </recommendedName>
</protein>
<dbReference type="Proteomes" id="UP000243053">
    <property type="component" value="Unassembled WGS sequence"/>
</dbReference>
<evidence type="ECO:0000313" key="6">
    <source>
        <dbReference type="EMBL" id="OUR84742.1"/>
    </source>
</evidence>
<evidence type="ECO:0000256" key="2">
    <source>
        <dbReference type="ARBA" id="ARBA00022908"/>
    </source>
</evidence>